<evidence type="ECO:0000256" key="1">
    <source>
        <dbReference type="SAM" id="MobiDB-lite"/>
    </source>
</evidence>
<proteinExistence type="predicted"/>
<keyword evidence="3" id="KW-1185">Reference proteome</keyword>
<feature type="compositionally biased region" description="Basic and acidic residues" evidence="1">
    <location>
        <begin position="1"/>
        <end position="14"/>
    </location>
</feature>
<feature type="compositionally biased region" description="Polar residues" evidence="1">
    <location>
        <begin position="28"/>
        <end position="50"/>
    </location>
</feature>
<accession>A0A7G2CGH4</accession>
<organism evidence="2 3">
    <name type="scientific">Angomonas deanei</name>
    <dbReference type="NCBI Taxonomy" id="59799"/>
    <lineage>
        <taxon>Eukaryota</taxon>
        <taxon>Discoba</taxon>
        <taxon>Euglenozoa</taxon>
        <taxon>Kinetoplastea</taxon>
        <taxon>Metakinetoplastina</taxon>
        <taxon>Trypanosomatida</taxon>
        <taxon>Trypanosomatidae</taxon>
        <taxon>Strigomonadinae</taxon>
        <taxon>Angomonas</taxon>
    </lineage>
</organism>
<dbReference type="AlphaFoldDB" id="A0A7G2CGH4"/>
<feature type="compositionally biased region" description="Low complexity" evidence="1">
    <location>
        <begin position="16"/>
        <end position="27"/>
    </location>
</feature>
<feature type="region of interest" description="Disordered" evidence="1">
    <location>
        <begin position="1"/>
        <end position="54"/>
    </location>
</feature>
<evidence type="ECO:0000313" key="3">
    <source>
        <dbReference type="Proteomes" id="UP000515908"/>
    </source>
</evidence>
<gene>
    <name evidence="2" type="ORF">ADEAN_000648100</name>
</gene>
<dbReference type="EMBL" id="LR877156">
    <property type="protein sequence ID" value="CAD2218988.1"/>
    <property type="molecule type" value="Genomic_DNA"/>
</dbReference>
<dbReference type="Proteomes" id="UP000515908">
    <property type="component" value="Chromosome 12"/>
</dbReference>
<name>A0A7G2CGH4_9TRYP</name>
<protein>
    <submittedName>
        <fullName evidence="2">Uncharacterized protein</fullName>
    </submittedName>
</protein>
<sequence>MLAELYRRRAEGHGEPPSVRSSPAAPRNTATTAEISPIRPTTESVVSSRGDNLEQRYNYEQDDFSENPYEELNSRVVKINKTVETVKESEETYSKILNFSNQKSLVTASLVRQRLSESLGEKDSRECQMDDEFLEQRRRSFFQTIFRTEEDKAYRPVFNSVDVELEPSLSYVEAVKILESLNKGAGWT</sequence>
<reference evidence="2 3" key="1">
    <citation type="submission" date="2020-08" db="EMBL/GenBank/DDBJ databases">
        <authorList>
            <person name="Newling K."/>
            <person name="Davey J."/>
            <person name="Forrester S."/>
        </authorList>
    </citation>
    <scope>NUCLEOTIDE SEQUENCE [LARGE SCALE GENOMIC DNA]</scope>
    <source>
        <strain evidence="3">Crithidia deanei Carvalho (ATCC PRA-265)</strain>
    </source>
</reference>
<dbReference type="VEuPathDB" id="TriTrypDB:ADEAN_000648100"/>
<evidence type="ECO:0000313" key="2">
    <source>
        <dbReference type="EMBL" id="CAD2218988.1"/>
    </source>
</evidence>